<keyword evidence="1" id="KW-0378">Hydrolase</keyword>
<dbReference type="InterPro" id="IPR006026">
    <property type="entry name" value="Peptidase_Metallo"/>
</dbReference>
<dbReference type="SMART" id="SM00235">
    <property type="entry name" value="ZnMc"/>
    <property type="match status" value="1"/>
</dbReference>
<evidence type="ECO:0000259" key="3">
    <source>
        <dbReference type="PROSITE" id="PS51864"/>
    </source>
</evidence>
<protein>
    <recommendedName>
        <fullName evidence="3">Peptidase M12A domain-containing protein</fullName>
    </recommendedName>
</protein>
<dbReference type="Pfam" id="PF01400">
    <property type="entry name" value="Astacin"/>
    <property type="match status" value="1"/>
</dbReference>
<dbReference type="PROSITE" id="PS51864">
    <property type="entry name" value="ASTACIN"/>
    <property type="match status" value="1"/>
</dbReference>
<keyword evidence="1" id="KW-0482">Metalloprotease</keyword>
<keyword evidence="5" id="KW-1185">Reference proteome</keyword>
<feature type="domain" description="Peptidase M12A" evidence="3">
    <location>
        <begin position="56"/>
        <end position="179"/>
    </location>
</feature>
<gene>
    <name evidence="4" type="ORF">QCA50_011130</name>
</gene>
<evidence type="ECO:0000256" key="1">
    <source>
        <dbReference type="PROSITE-ProRule" id="PRU01211"/>
    </source>
</evidence>
<organism evidence="4 5">
    <name type="scientific">Cerrena zonata</name>
    <dbReference type="NCBI Taxonomy" id="2478898"/>
    <lineage>
        <taxon>Eukaryota</taxon>
        <taxon>Fungi</taxon>
        <taxon>Dikarya</taxon>
        <taxon>Basidiomycota</taxon>
        <taxon>Agaricomycotina</taxon>
        <taxon>Agaricomycetes</taxon>
        <taxon>Polyporales</taxon>
        <taxon>Cerrenaceae</taxon>
        <taxon>Cerrena</taxon>
    </lineage>
</organism>
<feature type="binding site" evidence="1">
    <location>
        <position position="162"/>
    </location>
    <ligand>
        <name>Zn(2+)</name>
        <dbReference type="ChEBI" id="CHEBI:29105"/>
        <note>catalytic</note>
    </ligand>
</feature>
<dbReference type="PANTHER" id="PTHR10127">
    <property type="entry name" value="DISCOIDIN, CUB, EGF, LAMININ , AND ZINC METALLOPROTEASE DOMAIN CONTAINING"/>
    <property type="match status" value="1"/>
</dbReference>
<name>A0AAW0G286_9APHY</name>
<evidence type="ECO:0000313" key="5">
    <source>
        <dbReference type="Proteomes" id="UP001385951"/>
    </source>
</evidence>
<dbReference type="GO" id="GO:0008270">
    <property type="term" value="F:zinc ion binding"/>
    <property type="evidence" value="ECO:0007669"/>
    <property type="project" value="UniProtKB-UniRule"/>
</dbReference>
<dbReference type="PANTHER" id="PTHR10127:SF850">
    <property type="entry name" value="METALLOENDOPEPTIDASE"/>
    <property type="match status" value="1"/>
</dbReference>
<sequence>MASKGENAQKPVTDDTPGGAEVDVAWYEKACADLHPLDEAAEEVEESDDSTFRANAVMVKQTLLWPQGTVLTYRYLDGNDVQKKKVDDTIKEWERYMNLKFKRDDNAKESKIRIGFNKRKGSWSYVGAQNEKIAQNQPTMNLGWVNPSTPSMDAHEKGTILHEFGHALGLMHEHQSPARGGTITLEENAVYRFYMASQGWSAAQVKAQIIDVYNKKDVSNYSNLDTKSIMMYFMPAAMNKQHKEIKPNTKLTDTDKAFMLLNYFRQKPHAEDSQWTLSHALTIAGVSEDEQQVFLDSQDSPEAIREMFTTWSVQQHAGTQPLNAPSVPRNTKGGHGGHTAQSDGFLDDLIQSTKELLPPSGGRPYVVVVTQEGDGKSSQSSNNIGKQVMKSGKKLLDAKGGRPYVVVVTQEGK</sequence>
<reference evidence="4 5" key="1">
    <citation type="submission" date="2022-09" db="EMBL/GenBank/DDBJ databases">
        <authorList>
            <person name="Palmer J.M."/>
        </authorList>
    </citation>
    <scope>NUCLEOTIDE SEQUENCE [LARGE SCALE GENOMIC DNA]</scope>
    <source>
        <strain evidence="4 5">DSM 7382</strain>
    </source>
</reference>
<comment type="caution">
    <text evidence="4">The sequence shown here is derived from an EMBL/GenBank/DDBJ whole genome shotgun (WGS) entry which is preliminary data.</text>
</comment>
<feature type="active site" evidence="1">
    <location>
        <position position="163"/>
    </location>
</feature>
<evidence type="ECO:0000256" key="2">
    <source>
        <dbReference type="SAM" id="MobiDB-lite"/>
    </source>
</evidence>
<dbReference type="AlphaFoldDB" id="A0AAW0G286"/>
<feature type="binding site" evidence="1">
    <location>
        <position position="166"/>
    </location>
    <ligand>
        <name>Zn(2+)</name>
        <dbReference type="ChEBI" id="CHEBI:29105"/>
        <note>catalytic</note>
    </ligand>
</feature>
<dbReference type="SUPFAM" id="SSF55486">
    <property type="entry name" value="Metalloproteases ('zincins'), catalytic domain"/>
    <property type="match status" value="1"/>
</dbReference>
<dbReference type="GO" id="GO:0006508">
    <property type="term" value="P:proteolysis"/>
    <property type="evidence" value="ECO:0007669"/>
    <property type="project" value="UniProtKB-KW"/>
</dbReference>
<evidence type="ECO:0000313" key="4">
    <source>
        <dbReference type="EMBL" id="KAK7685784.1"/>
    </source>
</evidence>
<keyword evidence="1" id="KW-0645">Protease</keyword>
<accession>A0AAW0G286</accession>
<dbReference type="InterPro" id="IPR024079">
    <property type="entry name" value="MetalloPept_cat_dom_sf"/>
</dbReference>
<comment type="cofactor">
    <cofactor evidence="1">
        <name>Zn(2+)</name>
        <dbReference type="ChEBI" id="CHEBI:29105"/>
    </cofactor>
    <text evidence="1">Binds 1 zinc ion per subunit.</text>
</comment>
<proteinExistence type="predicted"/>
<dbReference type="InterPro" id="IPR001506">
    <property type="entry name" value="Peptidase_M12A"/>
</dbReference>
<dbReference type="GO" id="GO:0004222">
    <property type="term" value="F:metalloendopeptidase activity"/>
    <property type="evidence" value="ECO:0007669"/>
    <property type="project" value="UniProtKB-UniRule"/>
</dbReference>
<comment type="caution">
    <text evidence="1">Lacks conserved residue(s) required for the propagation of feature annotation.</text>
</comment>
<dbReference type="Proteomes" id="UP001385951">
    <property type="component" value="Unassembled WGS sequence"/>
</dbReference>
<keyword evidence="1" id="KW-0862">Zinc</keyword>
<dbReference type="Gene3D" id="3.40.390.10">
    <property type="entry name" value="Collagenase (Catalytic Domain)"/>
    <property type="match status" value="1"/>
</dbReference>
<keyword evidence="1" id="KW-0479">Metal-binding</keyword>
<dbReference type="EMBL" id="JASBNA010000019">
    <property type="protein sequence ID" value="KAK7685784.1"/>
    <property type="molecule type" value="Genomic_DNA"/>
</dbReference>
<feature type="binding site" evidence="1">
    <location>
        <position position="172"/>
    </location>
    <ligand>
        <name>Zn(2+)</name>
        <dbReference type="ChEBI" id="CHEBI:29105"/>
        <note>catalytic</note>
    </ligand>
</feature>
<feature type="region of interest" description="Disordered" evidence="2">
    <location>
        <begin position="318"/>
        <end position="342"/>
    </location>
</feature>